<feature type="signal peptide" evidence="1">
    <location>
        <begin position="1"/>
        <end position="23"/>
    </location>
</feature>
<dbReference type="EMBL" id="SKFH01000001">
    <property type="protein sequence ID" value="TCZ74730.1"/>
    <property type="molecule type" value="Genomic_DNA"/>
</dbReference>
<protein>
    <recommendedName>
        <fullName evidence="4">Outer membrane protein beta-barrel domain-containing protein</fullName>
    </recommendedName>
</protein>
<keyword evidence="3" id="KW-1185">Reference proteome</keyword>
<keyword evidence="1" id="KW-0732">Signal</keyword>
<evidence type="ECO:0000313" key="2">
    <source>
        <dbReference type="EMBL" id="TCZ74730.1"/>
    </source>
</evidence>
<reference evidence="2 3" key="1">
    <citation type="submission" date="2019-03" db="EMBL/GenBank/DDBJ databases">
        <authorList>
            <person name="Kim M.K.M."/>
        </authorList>
    </citation>
    <scope>NUCLEOTIDE SEQUENCE [LARGE SCALE GENOMIC DNA]</scope>
    <source>
        <strain evidence="2 3">17J68-15</strain>
    </source>
</reference>
<name>A0A4R4E7E2_9BACT</name>
<evidence type="ECO:0000256" key="1">
    <source>
        <dbReference type="SAM" id="SignalP"/>
    </source>
</evidence>
<dbReference type="AlphaFoldDB" id="A0A4R4E7E2"/>
<dbReference type="OrthoDB" id="668980at2"/>
<comment type="caution">
    <text evidence="2">The sequence shown here is derived from an EMBL/GenBank/DDBJ whole genome shotgun (WGS) entry which is preliminary data.</text>
</comment>
<accession>A0A4R4E7E2</accession>
<dbReference type="Proteomes" id="UP000295164">
    <property type="component" value="Unassembled WGS sequence"/>
</dbReference>
<evidence type="ECO:0000313" key="3">
    <source>
        <dbReference type="Proteomes" id="UP000295164"/>
    </source>
</evidence>
<sequence>MKYSIRIACLSAAAFLCAPRVEAQVKPFSFGVYAEAGFPTGSMSNSNTTGYGAGINAEVKLPASLSATASFGLMHFGGSDVVINGVNAQYPALNAFPLRVGAKYRLKVFYVALETGAVFSSLPDKNDFSKDRTTGLLAPAIGVRFANIDIRGKYESWLDANGQFWGLQASLKF</sequence>
<feature type="chain" id="PRO_5020353818" description="Outer membrane protein beta-barrel domain-containing protein" evidence="1">
    <location>
        <begin position="24"/>
        <end position="173"/>
    </location>
</feature>
<proteinExistence type="predicted"/>
<organism evidence="2 3">
    <name type="scientific">Flaviaesturariibacter aridisoli</name>
    <dbReference type="NCBI Taxonomy" id="2545761"/>
    <lineage>
        <taxon>Bacteria</taxon>
        <taxon>Pseudomonadati</taxon>
        <taxon>Bacteroidota</taxon>
        <taxon>Chitinophagia</taxon>
        <taxon>Chitinophagales</taxon>
        <taxon>Chitinophagaceae</taxon>
        <taxon>Flaviaestuariibacter</taxon>
    </lineage>
</organism>
<evidence type="ECO:0008006" key="4">
    <source>
        <dbReference type="Google" id="ProtNLM"/>
    </source>
</evidence>
<gene>
    <name evidence="2" type="ORF">E0486_00050</name>
</gene>
<dbReference type="RefSeq" id="WP_131850086.1">
    <property type="nucleotide sequence ID" value="NZ_SKFH01000001.1"/>
</dbReference>